<comment type="caution">
    <text evidence="6">The sequence shown here is derived from an EMBL/GenBank/DDBJ whole genome shotgun (WGS) entry which is preliminary data.</text>
</comment>
<proteinExistence type="inferred from homology"/>
<evidence type="ECO:0000256" key="4">
    <source>
        <dbReference type="ARBA" id="ARBA00023002"/>
    </source>
</evidence>
<dbReference type="InterPro" id="IPR002347">
    <property type="entry name" value="SDR_fam"/>
</dbReference>
<dbReference type="FunFam" id="3.40.50.720:FF:000301">
    <property type="entry name" value="Hydroxysteroid dehydrogenase like 2"/>
    <property type="match status" value="1"/>
</dbReference>
<dbReference type="InterPro" id="IPR051935">
    <property type="entry name" value="HSDL2"/>
</dbReference>
<dbReference type="PRINTS" id="PR00081">
    <property type="entry name" value="GDHRDH"/>
</dbReference>
<name>A0A921MFK8_9MICO</name>
<keyword evidence="4" id="KW-0560">Oxidoreductase</keyword>
<comment type="similarity">
    <text evidence="2">Belongs to the short-chain dehydrogenases/reductases (SDR) family.</text>
</comment>
<sequence>MDMGGKRTVFMTGGSRGIGLTIAQRLAADGANVAFMAKTDTPDPRLPGTVHTAAAAIEEAGGRALPIVGDVRDDEAVAAAVARAADEFGGIDIVVNNASAIALAGFGELTAKRYDLMLDINVRGTFSVLSHAREHLLASEQGRVLTLSPPIDPDPKWLAQHAPYTLSKYGMTMLTQGFAEQHRQEGTAASCLWPQTLIATAAVQNVVGGDEGMRAARKPEIMADAAALVLSLPPEEATGRCFIDETVLRESGVTDFSGYLHEGATEEGLQTDLFL</sequence>
<evidence type="ECO:0000313" key="7">
    <source>
        <dbReference type="Proteomes" id="UP000784435"/>
    </source>
</evidence>
<evidence type="ECO:0000256" key="5">
    <source>
        <dbReference type="ARBA" id="ARBA00023140"/>
    </source>
</evidence>
<reference evidence="6" key="2">
    <citation type="submission" date="2021-09" db="EMBL/GenBank/DDBJ databases">
        <authorList>
            <person name="Gilroy R."/>
        </authorList>
    </citation>
    <scope>NUCLEOTIDE SEQUENCE</scope>
    <source>
        <strain evidence="6">ChiGjej5B5-7349</strain>
    </source>
</reference>
<dbReference type="Gene3D" id="3.40.50.720">
    <property type="entry name" value="NAD(P)-binding Rossmann-like Domain"/>
    <property type="match status" value="1"/>
</dbReference>
<evidence type="ECO:0000256" key="2">
    <source>
        <dbReference type="ARBA" id="ARBA00006484"/>
    </source>
</evidence>
<evidence type="ECO:0000256" key="1">
    <source>
        <dbReference type="ARBA" id="ARBA00004275"/>
    </source>
</evidence>
<dbReference type="SUPFAM" id="SSF51735">
    <property type="entry name" value="NAD(P)-binding Rossmann-fold domains"/>
    <property type="match status" value="1"/>
</dbReference>
<organism evidence="6 7">
    <name type="scientific">Brevibacterium senegalense</name>
    <dbReference type="NCBI Taxonomy" id="1033736"/>
    <lineage>
        <taxon>Bacteria</taxon>
        <taxon>Bacillati</taxon>
        <taxon>Actinomycetota</taxon>
        <taxon>Actinomycetes</taxon>
        <taxon>Micrococcales</taxon>
        <taxon>Brevibacteriaceae</taxon>
        <taxon>Brevibacterium</taxon>
    </lineage>
</organism>
<accession>A0A921MFK8</accession>
<evidence type="ECO:0000313" key="6">
    <source>
        <dbReference type="EMBL" id="HJG80556.1"/>
    </source>
</evidence>
<dbReference type="GO" id="GO:0016491">
    <property type="term" value="F:oxidoreductase activity"/>
    <property type="evidence" value="ECO:0007669"/>
    <property type="project" value="UniProtKB-KW"/>
</dbReference>
<dbReference type="InterPro" id="IPR036291">
    <property type="entry name" value="NAD(P)-bd_dom_sf"/>
</dbReference>
<gene>
    <name evidence="6" type="ORF">K8V08_09115</name>
</gene>
<protein>
    <submittedName>
        <fullName evidence="6">SDR family oxidoreductase</fullName>
    </submittedName>
</protein>
<dbReference type="Proteomes" id="UP000784435">
    <property type="component" value="Unassembled WGS sequence"/>
</dbReference>
<dbReference type="EMBL" id="DYUK01000195">
    <property type="protein sequence ID" value="HJG80556.1"/>
    <property type="molecule type" value="Genomic_DNA"/>
</dbReference>
<dbReference type="NCBIfam" id="NF006133">
    <property type="entry name" value="PRK08278.1"/>
    <property type="match status" value="1"/>
</dbReference>
<comment type="subcellular location">
    <subcellularLocation>
        <location evidence="1">Peroxisome</location>
    </subcellularLocation>
</comment>
<dbReference type="Pfam" id="PF00106">
    <property type="entry name" value="adh_short"/>
    <property type="match status" value="1"/>
</dbReference>
<keyword evidence="5" id="KW-0576">Peroxisome</keyword>
<evidence type="ECO:0000256" key="3">
    <source>
        <dbReference type="ARBA" id="ARBA00022857"/>
    </source>
</evidence>
<dbReference type="PANTHER" id="PTHR42808">
    <property type="entry name" value="HYDROXYSTEROID DEHYDROGENASE-LIKE PROTEIN 2"/>
    <property type="match status" value="1"/>
</dbReference>
<dbReference type="AlphaFoldDB" id="A0A921MFK8"/>
<dbReference type="PANTHER" id="PTHR42808:SF3">
    <property type="entry name" value="HYDROXYSTEROID DEHYDROGENASE-LIKE PROTEIN 2"/>
    <property type="match status" value="1"/>
</dbReference>
<keyword evidence="3" id="KW-0521">NADP</keyword>
<reference evidence="6" key="1">
    <citation type="journal article" date="2021" name="PeerJ">
        <title>Extensive microbial diversity within the chicken gut microbiome revealed by metagenomics and culture.</title>
        <authorList>
            <person name="Gilroy R."/>
            <person name="Ravi A."/>
            <person name="Getino M."/>
            <person name="Pursley I."/>
            <person name="Horton D.L."/>
            <person name="Alikhan N.F."/>
            <person name="Baker D."/>
            <person name="Gharbi K."/>
            <person name="Hall N."/>
            <person name="Watson M."/>
            <person name="Adriaenssens E.M."/>
            <person name="Foster-Nyarko E."/>
            <person name="Jarju S."/>
            <person name="Secka A."/>
            <person name="Antonio M."/>
            <person name="Oren A."/>
            <person name="Chaudhuri R.R."/>
            <person name="La Ragione R."/>
            <person name="Hildebrand F."/>
            <person name="Pallen M.J."/>
        </authorList>
    </citation>
    <scope>NUCLEOTIDE SEQUENCE</scope>
    <source>
        <strain evidence="6">ChiGjej5B5-7349</strain>
    </source>
</reference>